<dbReference type="Pfam" id="PF20124">
    <property type="entry name" value="DUF6514"/>
    <property type="match status" value="1"/>
</dbReference>
<dbReference type="EMBL" id="DVIR01000016">
    <property type="protein sequence ID" value="HIS24159.1"/>
    <property type="molecule type" value="Genomic_DNA"/>
</dbReference>
<accession>A0A9D1EN18</accession>
<gene>
    <name evidence="1" type="ORF">IAD01_01995</name>
</gene>
<dbReference type="InterPro" id="IPR017016">
    <property type="entry name" value="UCP033595"/>
</dbReference>
<evidence type="ECO:0000313" key="2">
    <source>
        <dbReference type="Proteomes" id="UP000823982"/>
    </source>
</evidence>
<organism evidence="1 2">
    <name type="scientific">Candidatus Faeciplasma gallinarum</name>
    <dbReference type="NCBI Taxonomy" id="2840799"/>
    <lineage>
        <taxon>Bacteria</taxon>
        <taxon>Bacillati</taxon>
        <taxon>Bacillota</taxon>
        <taxon>Clostridia</taxon>
        <taxon>Eubacteriales</taxon>
        <taxon>Oscillospiraceae</taxon>
        <taxon>Oscillospiraceae incertae sedis</taxon>
        <taxon>Candidatus Faeciplasma</taxon>
    </lineage>
</organism>
<evidence type="ECO:0000313" key="1">
    <source>
        <dbReference type="EMBL" id="HIS24159.1"/>
    </source>
</evidence>
<dbReference type="Proteomes" id="UP000823982">
    <property type="component" value="Unassembled WGS sequence"/>
</dbReference>
<dbReference type="AlphaFoldDB" id="A0A9D1EN18"/>
<name>A0A9D1EN18_9FIRM</name>
<protein>
    <submittedName>
        <fullName evidence="1">Uncharacterized protein</fullName>
    </submittedName>
</protein>
<proteinExistence type="predicted"/>
<comment type="caution">
    <text evidence="1">The sequence shown here is derived from an EMBL/GenBank/DDBJ whole genome shotgun (WGS) entry which is preliminary data.</text>
</comment>
<reference evidence="1" key="1">
    <citation type="submission" date="2020-10" db="EMBL/GenBank/DDBJ databases">
        <authorList>
            <person name="Gilroy R."/>
        </authorList>
    </citation>
    <scope>NUCLEOTIDE SEQUENCE</scope>
    <source>
        <strain evidence="1">CHK157-1446</strain>
    </source>
</reference>
<sequence length="82" mass="9193">MTEAIGIKEKISYAVTPARYDNDEHIAEYGIAAYDQNNKQVFIIENVTSDKAALEKLADACNNSELSQVHIFDIICDFVESH</sequence>
<reference evidence="1" key="2">
    <citation type="journal article" date="2021" name="PeerJ">
        <title>Extensive microbial diversity within the chicken gut microbiome revealed by metagenomics and culture.</title>
        <authorList>
            <person name="Gilroy R."/>
            <person name="Ravi A."/>
            <person name="Getino M."/>
            <person name="Pursley I."/>
            <person name="Horton D.L."/>
            <person name="Alikhan N.F."/>
            <person name="Baker D."/>
            <person name="Gharbi K."/>
            <person name="Hall N."/>
            <person name="Watson M."/>
            <person name="Adriaenssens E.M."/>
            <person name="Foster-Nyarko E."/>
            <person name="Jarju S."/>
            <person name="Secka A."/>
            <person name="Antonio M."/>
            <person name="Oren A."/>
            <person name="Chaudhuri R.R."/>
            <person name="La Ragione R."/>
            <person name="Hildebrand F."/>
            <person name="Pallen M.J."/>
        </authorList>
    </citation>
    <scope>NUCLEOTIDE SEQUENCE</scope>
    <source>
        <strain evidence="1">CHK157-1446</strain>
    </source>
</reference>